<accession>A0ABR1J8N7</accession>
<keyword evidence="2" id="KW-1185">Reference proteome</keyword>
<evidence type="ECO:0000313" key="2">
    <source>
        <dbReference type="Proteomes" id="UP001498398"/>
    </source>
</evidence>
<name>A0ABR1J8N7_9AGAR</name>
<reference evidence="1 2" key="1">
    <citation type="submission" date="2024-01" db="EMBL/GenBank/DDBJ databases">
        <title>A draft genome for the cacao thread blight pathogen Marasmiellus scandens.</title>
        <authorList>
            <person name="Baruah I.K."/>
            <person name="Leung J."/>
            <person name="Bukari Y."/>
            <person name="Amoako-Attah I."/>
            <person name="Meinhardt L.W."/>
            <person name="Bailey B.A."/>
            <person name="Cohen S.P."/>
        </authorList>
    </citation>
    <scope>NUCLEOTIDE SEQUENCE [LARGE SCALE GENOMIC DNA]</scope>
    <source>
        <strain evidence="1 2">GH-19</strain>
    </source>
</reference>
<sequence length="152" mass="16775">MDSEMNGVKVGPCGTLLLRECLPVPLTFQTHSRKTQRASTTIAPMTIPPIAPPLRPLLELEVISPGLEFCSIFVLGEAFAELPESVVLLVELGRNHTEVDDDVDSIVELQWVKVFPDVVAMFSVRKSCVQRLVSRDNPAVHGIKYFDCLTAD</sequence>
<dbReference type="Proteomes" id="UP001498398">
    <property type="component" value="Unassembled WGS sequence"/>
</dbReference>
<organism evidence="1 2">
    <name type="scientific">Marasmiellus scandens</name>
    <dbReference type="NCBI Taxonomy" id="2682957"/>
    <lineage>
        <taxon>Eukaryota</taxon>
        <taxon>Fungi</taxon>
        <taxon>Dikarya</taxon>
        <taxon>Basidiomycota</taxon>
        <taxon>Agaricomycotina</taxon>
        <taxon>Agaricomycetes</taxon>
        <taxon>Agaricomycetidae</taxon>
        <taxon>Agaricales</taxon>
        <taxon>Marasmiineae</taxon>
        <taxon>Omphalotaceae</taxon>
        <taxon>Marasmiellus</taxon>
    </lineage>
</organism>
<dbReference type="EMBL" id="JBANRG010000030">
    <property type="protein sequence ID" value="KAK7451743.1"/>
    <property type="molecule type" value="Genomic_DNA"/>
</dbReference>
<gene>
    <name evidence="1" type="ORF">VKT23_012423</name>
</gene>
<proteinExistence type="predicted"/>
<evidence type="ECO:0000313" key="1">
    <source>
        <dbReference type="EMBL" id="KAK7451743.1"/>
    </source>
</evidence>
<comment type="caution">
    <text evidence="1">The sequence shown here is derived from an EMBL/GenBank/DDBJ whole genome shotgun (WGS) entry which is preliminary data.</text>
</comment>
<protein>
    <submittedName>
        <fullName evidence="1">Uncharacterized protein</fullName>
    </submittedName>
</protein>